<keyword evidence="4" id="KW-1185">Reference proteome</keyword>
<dbReference type="EMBL" id="BRXY01000303">
    <property type="protein sequence ID" value="GMH85423.1"/>
    <property type="molecule type" value="Genomic_DNA"/>
</dbReference>
<dbReference type="OrthoDB" id="10250282at2759"/>
<accession>A0A9W7EQ04</accession>
<dbReference type="Proteomes" id="UP001165085">
    <property type="component" value="Unassembled WGS sequence"/>
</dbReference>
<dbReference type="Gene3D" id="3.60.110.10">
    <property type="entry name" value="Carbon-nitrogen hydrolase"/>
    <property type="match status" value="1"/>
</dbReference>
<dbReference type="PANTHER" id="PTHR23088:SF27">
    <property type="entry name" value="DEAMINATED GLUTATHIONE AMIDASE"/>
    <property type="match status" value="1"/>
</dbReference>
<dbReference type="PROSITE" id="PS50263">
    <property type="entry name" value="CN_HYDROLASE"/>
    <property type="match status" value="1"/>
</dbReference>
<feature type="region of interest" description="Disordered" evidence="1">
    <location>
        <begin position="57"/>
        <end position="103"/>
    </location>
</feature>
<dbReference type="Pfam" id="PF00795">
    <property type="entry name" value="CN_hydrolase"/>
    <property type="match status" value="1"/>
</dbReference>
<reference evidence="4" key="1">
    <citation type="journal article" date="2023" name="Commun. Biol.">
        <title>Genome analysis of Parmales, the sister group of diatoms, reveals the evolutionary specialization of diatoms from phago-mixotrophs to photoautotrophs.</title>
        <authorList>
            <person name="Ban H."/>
            <person name="Sato S."/>
            <person name="Yoshikawa S."/>
            <person name="Yamada K."/>
            <person name="Nakamura Y."/>
            <person name="Ichinomiya M."/>
            <person name="Sato N."/>
            <person name="Blanc-Mathieu R."/>
            <person name="Endo H."/>
            <person name="Kuwata A."/>
            <person name="Ogata H."/>
        </authorList>
    </citation>
    <scope>NUCLEOTIDE SEQUENCE [LARGE SCALE GENOMIC DNA]</scope>
    <source>
        <strain evidence="4">NIES 3701</strain>
    </source>
</reference>
<dbReference type="InterPro" id="IPR036526">
    <property type="entry name" value="C-N_Hydrolase_sf"/>
</dbReference>
<organism evidence="3 4">
    <name type="scientific">Triparma strigata</name>
    <dbReference type="NCBI Taxonomy" id="1606541"/>
    <lineage>
        <taxon>Eukaryota</taxon>
        <taxon>Sar</taxon>
        <taxon>Stramenopiles</taxon>
        <taxon>Ochrophyta</taxon>
        <taxon>Bolidophyceae</taxon>
        <taxon>Parmales</taxon>
        <taxon>Triparmaceae</taxon>
        <taxon>Triparma</taxon>
    </lineage>
</organism>
<proteinExistence type="predicted"/>
<sequence>MLIRLSRVSSRVPKSPSRLYSLKAMQGMTDEERNAAARAKWSANTVEVEDRFANRFQSTKPPAAPPAAPPPAAPTAPPTALPADPLTKQNPDAHNKNAASKTSTTKIAVAQLCSTASKASNLVTIFKLAASASSNNCSMLFLPEVATLLPPKGTTIDNAEPIPPPPSSPPFESTTLQTLSEIAKRNSLHISVGSMHESGAVDADTDEPRVWNTSLVIDDKGDLIGKYRKVHLFSIDTEMTKLSEASTTVGGTSLSPSIPTPLGPLGLAICYDLRFPYLSTSLRHSKNSSCLIYPSAFTVETGLRDWEVLLRSRAIENQCWVVAAAQVGRHDNGRKSYGHSLVVNPLGQVLLDMGGYTSMEEEDVDDSFKNIVKYVDVDLDLVRRVREEVLQVERHQVDLEVNLTK</sequence>
<dbReference type="PANTHER" id="PTHR23088">
    <property type="entry name" value="NITRILASE-RELATED"/>
    <property type="match status" value="1"/>
</dbReference>
<feature type="compositionally biased region" description="Pro residues" evidence="1">
    <location>
        <begin position="62"/>
        <end position="80"/>
    </location>
</feature>
<evidence type="ECO:0000259" key="2">
    <source>
        <dbReference type="PROSITE" id="PS50263"/>
    </source>
</evidence>
<evidence type="ECO:0000256" key="1">
    <source>
        <dbReference type="SAM" id="MobiDB-lite"/>
    </source>
</evidence>
<feature type="compositionally biased region" description="Polar residues" evidence="1">
    <location>
        <begin position="88"/>
        <end position="103"/>
    </location>
</feature>
<evidence type="ECO:0000313" key="4">
    <source>
        <dbReference type="Proteomes" id="UP001165085"/>
    </source>
</evidence>
<gene>
    <name evidence="3" type="ORF">TrST_g490</name>
</gene>
<dbReference type="InterPro" id="IPR003010">
    <property type="entry name" value="C-N_Hydrolase"/>
</dbReference>
<comment type="caution">
    <text evidence="3">The sequence shown here is derived from an EMBL/GenBank/DDBJ whole genome shotgun (WGS) entry which is preliminary data.</text>
</comment>
<name>A0A9W7EQ04_9STRA</name>
<dbReference type="AlphaFoldDB" id="A0A9W7EQ04"/>
<protein>
    <recommendedName>
        <fullName evidence="2">CN hydrolase domain-containing protein</fullName>
    </recommendedName>
</protein>
<evidence type="ECO:0000313" key="3">
    <source>
        <dbReference type="EMBL" id="GMH85423.1"/>
    </source>
</evidence>
<feature type="domain" description="CN hydrolase" evidence="2">
    <location>
        <begin position="105"/>
        <end position="381"/>
    </location>
</feature>
<dbReference type="SUPFAM" id="SSF56317">
    <property type="entry name" value="Carbon-nitrogen hydrolase"/>
    <property type="match status" value="1"/>
</dbReference>